<dbReference type="SUPFAM" id="SSF51735">
    <property type="entry name" value="NAD(P)-binding Rossmann-fold domains"/>
    <property type="match status" value="1"/>
</dbReference>
<dbReference type="SUPFAM" id="SSF52283">
    <property type="entry name" value="Formate/glycerate dehydrogenase catalytic domain-like"/>
    <property type="match status" value="1"/>
</dbReference>
<gene>
    <name evidence="1" type="ORF">ABVT43_05350</name>
</gene>
<name>A0ABV2BRP2_9GAMM</name>
<evidence type="ECO:0000313" key="2">
    <source>
        <dbReference type="Proteomes" id="UP001548189"/>
    </source>
</evidence>
<dbReference type="EMBL" id="JBEVCJ010000004">
    <property type="protein sequence ID" value="MET1254546.1"/>
    <property type="molecule type" value="Genomic_DNA"/>
</dbReference>
<reference evidence="1 2" key="1">
    <citation type="submission" date="2024-06" db="EMBL/GenBank/DDBJ databases">
        <authorList>
            <person name="Li F."/>
        </authorList>
    </citation>
    <scope>NUCLEOTIDE SEQUENCE [LARGE SCALE GENOMIC DNA]</scope>
    <source>
        <strain evidence="1 2">GXAS 311</strain>
    </source>
</reference>
<dbReference type="PANTHER" id="PTHR43761:SF1">
    <property type="entry name" value="D-ISOMER SPECIFIC 2-HYDROXYACID DEHYDROGENASE CATALYTIC DOMAIN-CONTAINING PROTEIN-RELATED"/>
    <property type="match status" value="1"/>
</dbReference>
<dbReference type="Pfam" id="PF02826">
    <property type="entry name" value="2-Hacid_dh_C"/>
    <property type="match status" value="1"/>
</dbReference>
<comment type="caution">
    <text evidence="1">The sequence shown here is derived from an EMBL/GenBank/DDBJ whole genome shotgun (WGS) entry which is preliminary data.</text>
</comment>
<dbReference type="Gene3D" id="3.40.50.720">
    <property type="entry name" value="NAD(P)-binding Rossmann-like Domain"/>
    <property type="match status" value="2"/>
</dbReference>
<proteinExistence type="predicted"/>
<keyword evidence="2" id="KW-1185">Reference proteome</keyword>
<protein>
    <submittedName>
        <fullName evidence="1">D-2-hydroxyacid dehydrogenase</fullName>
    </submittedName>
</protein>
<dbReference type="CDD" id="cd12162">
    <property type="entry name" value="2-Hacid_dh_4"/>
    <property type="match status" value="1"/>
</dbReference>
<dbReference type="InterPro" id="IPR036291">
    <property type="entry name" value="NAD(P)-bd_dom_sf"/>
</dbReference>
<dbReference type="Pfam" id="PF00389">
    <property type="entry name" value="2-Hacid_dh"/>
    <property type="match status" value="1"/>
</dbReference>
<dbReference type="Proteomes" id="UP001548189">
    <property type="component" value="Unassembled WGS sequence"/>
</dbReference>
<dbReference type="InterPro" id="IPR050418">
    <property type="entry name" value="D-iso_2-hydroxyacid_DH_PdxB"/>
</dbReference>
<organism evidence="1 2">
    <name type="scientific">Aliikangiella maris</name>
    <dbReference type="NCBI Taxonomy" id="3162458"/>
    <lineage>
        <taxon>Bacteria</taxon>
        <taxon>Pseudomonadati</taxon>
        <taxon>Pseudomonadota</taxon>
        <taxon>Gammaproteobacteria</taxon>
        <taxon>Oceanospirillales</taxon>
        <taxon>Pleioneaceae</taxon>
        <taxon>Aliikangiella</taxon>
    </lineage>
</organism>
<dbReference type="PANTHER" id="PTHR43761">
    <property type="entry name" value="D-ISOMER SPECIFIC 2-HYDROXYACID DEHYDROGENASE FAMILY PROTEIN (AFU_ORTHOLOGUE AFUA_1G13630)"/>
    <property type="match status" value="1"/>
</dbReference>
<accession>A0ABV2BRP2</accession>
<dbReference type="InterPro" id="IPR006140">
    <property type="entry name" value="D-isomer_DH_NAD-bd"/>
</dbReference>
<dbReference type="InterPro" id="IPR006139">
    <property type="entry name" value="D-isomer_2_OHA_DH_cat_dom"/>
</dbReference>
<dbReference type="PROSITE" id="PS00671">
    <property type="entry name" value="D_2_HYDROXYACID_DH_3"/>
    <property type="match status" value="1"/>
</dbReference>
<dbReference type="InterPro" id="IPR029753">
    <property type="entry name" value="D-isomer_DH_CS"/>
</dbReference>
<sequence>MKAVFLDRATIDSQVDLTNINHLVSELTIFDATSSDQVVERCQNAQIIITNKVSITTEIIEQLPELKLICVTATGTNNIDLQSAQQKQIAVTNVSGYSTQSVTQYVFAFLLSYVNRVPEYLANNSHKPWHESTHFCQIDFAIAELAGKTLGILGYGELGRGVARIAEAFGMRVLISEHFGAQQIRAGRKDFNTVLAESDIYTIHCPLTQQTEQLFNRERLALLKPGCIFINTARGGLVDSAALLEALQSGHIQHAIIDVLEQEPPPVTHLLSTAQHNNLTLTHHIAWGSQQAQQRLINGVAQNIKAFLNQQSENRVV</sequence>
<evidence type="ECO:0000313" key="1">
    <source>
        <dbReference type="EMBL" id="MET1254546.1"/>
    </source>
</evidence>